<sequence length="400" mass="44558">MTQSRWAGPSILGYVYQFEYTVLRLLRAAENDHIVVEGVEDVDLITAEVHHAIQVKYHGSTRYSSSRSIRKPIEQMWAEFRPGSGLTYTIYAHFDTGDVPASLTVDELKHALSGTAAGVPWQHWSNNDDAKLDAFASALTIVSGPTRDEQYQSVIAELSDAFSVDRGIAENLYYPASLTFIAELSVKSAKNERSTSRSEFKGILDRSFAVWSNYHARAVDRRKWLKELAKELRDRRALDTKSQRVLFVGDEVSLGDAAEAVDVLRMLGERSFVTRVEGSKPWTIAFQNGEFMKAVLRGLTGVDVPFNSGYADYGLSPTLFHAAPFVELKGSKIKSASYVLRIVEYNRIDGNRLSINPTSLISWGPFDATAPSMLSPSRIFTAVGILRAAELIRFLEESQS</sequence>
<evidence type="ECO:0008006" key="3">
    <source>
        <dbReference type="Google" id="ProtNLM"/>
    </source>
</evidence>
<accession>A0A9Q2W478</accession>
<dbReference type="Proteomes" id="UP000709437">
    <property type="component" value="Unassembled WGS sequence"/>
</dbReference>
<comment type="caution">
    <text evidence="1">The sequence shown here is derived from an EMBL/GenBank/DDBJ whole genome shotgun (WGS) entry which is preliminary data.</text>
</comment>
<protein>
    <recommendedName>
        <fullName evidence="3">DUF4297 domain-containing protein</fullName>
    </recommendedName>
</protein>
<gene>
    <name evidence="1" type="ORF">KK103_04460</name>
</gene>
<dbReference type="EMBL" id="JAHEWX010000003">
    <property type="protein sequence ID" value="MBT1541004.1"/>
    <property type="molecule type" value="Genomic_DNA"/>
</dbReference>
<organism evidence="1 2">
    <name type="scientific">Curtobacterium flaccumfaciens pv. flaccumfaciens</name>
    <dbReference type="NCBI Taxonomy" id="138532"/>
    <lineage>
        <taxon>Bacteria</taxon>
        <taxon>Bacillati</taxon>
        <taxon>Actinomycetota</taxon>
        <taxon>Actinomycetes</taxon>
        <taxon>Micrococcales</taxon>
        <taxon>Microbacteriaceae</taxon>
        <taxon>Curtobacterium</taxon>
    </lineage>
</organism>
<proteinExistence type="predicted"/>
<evidence type="ECO:0000313" key="1">
    <source>
        <dbReference type="EMBL" id="MBT1541004.1"/>
    </source>
</evidence>
<reference evidence="1" key="1">
    <citation type="submission" date="2021-05" db="EMBL/GenBank/DDBJ databases">
        <title>Whole genome sequence of Curtobacterium flaccumfaciens pv. flaccumfaciens strain CFBP 3417.</title>
        <authorList>
            <person name="Osdaghi E."/>
            <person name="Taghouti G."/>
            <person name="Portier P."/>
            <person name="Fazliarab A."/>
            <person name="Taghavi S.M."/>
            <person name="Briand M."/>
            <person name="Le-Saux M."/>
            <person name="Jacques M.-A."/>
        </authorList>
    </citation>
    <scope>NUCLEOTIDE SEQUENCE</scope>
    <source>
        <strain evidence="1">CFBP 3417</strain>
    </source>
</reference>
<evidence type="ECO:0000313" key="2">
    <source>
        <dbReference type="Proteomes" id="UP000709437"/>
    </source>
</evidence>
<dbReference type="AlphaFoldDB" id="A0A9Q2W478"/>
<dbReference type="RefSeq" id="WP_214562422.1">
    <property type="nucleotide sequence ID" value="NZ_JAHEWX010000003.1"/>
</dbReference>
<name>A0A9Q2W478_9MICO</name>